<name>A0AAV3QEN3_LITER</name>
<keyword evidence="3" id="KW-0732">Signal</keyword>
<proteinExistence type="inferred from homology"/>
<feature type="compositionally biased region" description="Low complexity" evidence="2">
    <location>
        <begin position="75"/>
        <end position="93"/>
    </location>
</feature>
<reference evidence="5 6" key="1">
    <citation type="submission" date="2024-01" db="EMBL/GenBank/DDBJ databases">
        <title>The complete chloroplast genome sequence of Lithospermum erythrorhizon: insights into the phylogenetic relationship among Boraginaceae species and the maternal lineages of purple gromwells.</title>
        <authorList>
            <person name="Okada T."/>
            <person name="Watanabe K."/>
        </authorList>
    </citation>
    <scope>NUCLEOTIDE SEQUENCE [LARGE SCALE GENOMIC DNA]</scope>
</reference>
<evidence type="ECO:0000313" key="5">
    <source>
        <dbReference type="EMBL" id="GAA0162494.1"/>
    </source>
</evidence>
<keyword evidence="6" id="KW-1185">Reference proteome</keyword>
<evidence type="ECO:0000259" key="4">
    <source>
        <dbReference type="Pfam" id="PF05030"/>
    </source>
</evidence>
<protein>
    <recommendedName>
        <fullName evidence="4">SS18 N-terminal domain-containing protein</fullName>
    </recommendedName>
</protein>
<dbReference type="Pfam" id="PF05030">
    <property type="entry name" value="SSXT"/>
    <property type="match status" value="1"/>
</dbReference>
<evidence type="ECO:0000256" key="1">
    <source>
        <dbReference type="ARBA" id="ARBA00007945"/>
    </source>
</evidence>
<feature type="chain" id="PRO_5043831125" description="SS18 N-terminal domain-containing protein" evidence="3">
    <location>
        <begin position="23"/>
        <end position="120"/>
    </location>
</feature>
<feature type="domain" description="SS18 N-terminal" evidence="4">
    <location>
        <begin position="26"/>
        <end position="69"/>
    </location>
</feature>
<comment type="caution">
    <text evidence="5">The sequence shown here is derived from an EMBL/GenBank/DDBJ whole genome shotgun (WGS) entry which is preliminary data.</text>
</comment>
<gene>
    <name evidence="5" type="ORF">LIER_18575</name>
</gene>
<dbReference type="Proteomes" id="UP001454036">
    <property type="component" value="Unassembled WGS sequence"/>
</dbReference>
<dbReference type="EMBL" id="BAABME010004475">
    <property type="protein sequence ID" value="GAA0162494.1"/>
    <property type="molecule type" value="Genomic_DNA"/>
</dbReference>
<evidence type="ECO:0000256" key="3">
    <source>
        <dbReference type="SAM" id="SignalP"/>
    </source>
</evidence>
<evidence type="ECO:0000313" key="6">
    <source>
        <dbReference type="Proteomes" id="UP001454036"/>
    </source>
</evidence>
<dbReference type="InterPro" id="IPR007726">
    <property type="entry name" value="SS18_N"/>
</dbReference>
<feature type="signal peptide" evidence="3">
    <location>
        <begin position="1"/>
        <end position="22"/>
    </location>
</feature>
<feature type="region of interest" description="Disordered" evidence="2">
    <location>
        <begin position="65"/>
        <end position="107"/>
    </location>
</feature>
<accession>A0AAV3QEN3</accession>
<evidence type="ECO:0000256" key="2">
    <source>
        <dbReference type="SAM" id="MobiDB-lite"/>
    </source>
</evidence>
<organism evidence="5 6">
    <name type="scientific">Lithospermum erythrorhizon</name>
    <name type="common">Purple gromwell</name>
    <name type="synonym">Lithospermum officinale var. erythrorhizon</name>
    <dbReference type="NCBI Taxonomy" id="34254"/>
    <lineage>
        <taxon>Eukaryota</taxon>
        <taxon>Viridiplantae</taxon>
        <taxon>Streptophyta</taxon>
        <taxon>Embryophyta</taxon>
        <taxon>Tracheophyta</taxon>
        <taxon>Spermatophyta</taxon>
        <taxon>Magnoliopsida</taxon>
        <taxon>eudicotyledons</taxon>
        <taxon>Gunneridae</taxon>
        <taxon>Pentapetalae</taxon>
        <taxon>asterids</taxon>
        <taxon>lamiids</taxon>
        <taxon>Boraginales</taxon>
        <taxon>Boraginaceae</taxon>
        <taxon>Boraginoideae</taxon>
        <taxon>Lithospermeae</taxon>
        <taxon>Lithospermum</taxon>
    </lineage>
</organism>
<dbReference type="AlphaFoldDB" id="A0AAV3QEN3"/>
<comment type="similarity">
    <text evidence="1">Belongs to the SS18 family.</text>
</comment>
<sequence length="120" mass="13450">MNPFFILKSLRGLNLFFWDVCGIVCLEENKNLILAILENQNQGKLTECAQYQVIQKNLTYLAAVADAQPPPSTPSQPQASAAQPATTIQQQQQDVSGPRLPFQLNAHPSPHYQLMQFQQQ</sequence>